<evidence type="ECO:0000259" key="9">
    <source>
        <dbReference type="PROSITE" id="PS51686"/>
    </source>
</evidence>
<dbReference type="InterPro" id="IPR023267">
    <property type="entry name" value="RCMT"/>
</dbReference>
<keyword evidence="2 7" id="KW-0489">Methyltransferase</keyword>
<feature type="active site" description="Nucleophile" evidence="7">
    <location>
        <position position="324"/>
    </location>
</feature>
<dbReference type="GO" id="GO:0003723">
    <property type="term" value="F:RNA binding"/>
    <property type="evidence" value="ECO:0007669"/>
    <property type="project" value="UniProtKB-UniRule"/>
</dbReference>
<keyword evidence="8" id="KW-0472">Membrane</keyword>
<feature type="domain" description="SAM-dependent MTase RsmB/NOP-type" evidence="9">
    <location>
        <begin position="103"/>
        <end position="392"/>
    </location>
</feature>
<dbReference type="PROSITE" id="PS51686">
    <property type="entry name" value="SAM_MT_RSMB_NOP"/>
    <property type="match status" value="1"/>
</dbReference>
<protein>
    <recommendedName>
        <fullName evidence="9">SAM-dependent MTase RsmB/NOP-type domain-containing protein</fullName>
    </recommendedName>
</protein>
<reference evidence="10 11" key="1">
    <citation type="journal article" date="2018" name="Nat. Ecol. Evol.">
        <title>Shark genomes provide insights into elasmobranch evolution and the origin of vertebrates.</title>
        <authorList>
            <person name="Hara Y"/>
            <person name="Yamaguchi K"/>
            <person name="Onimaru K"/>
            <person name="Kadota M"/>
            <person name="Koyanagi M"/>
            <person name="Keeley SD"/>
            <person name="Tatsumi K"/>
            <person name="Tanaka K"/>
            <person name="Motone F"/>
            <person name="Kageyama Y"/>
            <person name="Nozu R"/>
            <person name="Adachi N"/>
            <person name="Nishimura O"/>
            <person name="Nakagawa R"/>
            <person name="Tanegashima C"/>
            <person name="Kiyatake I"/>
            <person name="Matsumoto R"/>
            <person name="Murakumo K"/>
            <person name="Nishida K"/>
            <person name="Terakita A"/>
            <person name="Kuratani S"/>
            <person name="Sato K"/>
            <person name="Hyodo S Kuraku.S."/>
        </authorList>
    </citation>
    <scope>NUCLEOTIDE SEQUENCE [LARGE SCALE GENOMIC DNA]</scope>
</reference>
<keyword evidence="8" id="KW-0812">Transmembrane</keyword>
<feature type="binding site" evidence="7">
    <location>
        <position position="252"/>
    </location>
    <ligand>
        <name>S-adenosyl-L-methionine</name>
        <dbReference type="ChEBI" id="CHEBI:59789"/>
    </ligand>
</feature>
<dbReference type="GO" id="GO:0031167">
    <property type="term" value="P:rRNA methylation"/>
    <property type="evidence" value="ECO:0007669"/>
    <property type="project" value="TreeGrafter"/>
</dbReference>
<evidence type="ECO:0000256" key="1">
    <source>
        <dbReference type="ARBA" id="ARBA00004173"/>
    </source>
</evidence>
<dbReference type="PRINTS" id="PR02008">
    <property type="entry name" value="RCMTFAMILY"/>
</dbReference>
<feature type="binding site" evidence="7">
    <location>
        <begin position="198"/>
        <end position="204"/>
    </location>
    <ligand>
        <name>S-adenosyl-L-methionine</name>
        <dbReference type="ChEBI" id="CHEBI:59789"/>
    </ligand>
</feature>
<dbReference type="STRING" id="137246.A0A401T5V9"/>
<keyword evidence="6" id="KW-0496">Mitochondrion</keyword>
<dbReference type="GO" id="GO:0005762">
    <property type="term" value="C:mitochondrial large ribosomal subunit"/>
    <property type="evidence" value="ECO:0007669"/>
    <property type="project" value="TreeGrafter"/>
</dbReference>
<evidence type="ECO:0000256" key="7">
    <source>
        <dbReference type="PROSITE-ProRule" id="PRU01023"/>
    </source>
</evidence>
<organism evidence="10 11">
    <name type="scientific">Chiloscyllium punctatum</name>
    <name type="common">Brownbanded bambooshark</name>
    <name type="synonym">Hemiscyllium punctatum</name>
    <dbReference type="NCBI Taxonomy" id="137246"/>
    <lineage>
        <taxon>Eukaryota</taxon>
        <taxon>Metazoa</taxon>
        <taxon>Chordata</taxon>
        <taxon>Craniata</taxon>
        <taxon>Vertebrata</taxon>
        <taxon>Chondrichthyes</taxon>
        <taxon>Elasmobranchii</taxon>
        <taxon>Galeomorphii</taxon>
        <taxon>Galeoidea</taxon>
        <taxon>Orectolobiformes</taxon>
        <taxon>Hemiscylliidae</taxon>
        <taxon>Chiloscyllium</taxon>
    </lineage>
</organism>
<keyword evidence="11" id="KW-1185">Reference proteome</keyword>
<gene>
    <name evidence="10" type="ORF">chiPu_0016523</name>
</gene>
<dbReference type="PANTHER" id="PTHR22808:SF8">
    <property type="entry name" value="TRNA (CYTOSINE(34)-C(5))-METHYLTRANSFERASE, MITOCHONDRIAL"/>
    <property type="match status" value="1"/>
</dbReference>
<dbReference type="FunFam" id="3.40.50.150:FF:000055">
    <property type="entry name" value="5-methylcytosine rRNA methyltransferase NSUN4"/>
    <property type="match status" value="1"/>
</dbReference>
<feature type="non-terminal residue" evidence="10">
    <location>
        <position position="1"/>
    </location>
</feature>
<dbReference type="OrthoDB" id="8020218at2759"/>
<accession>A0A401T5V9</accession>
<feature type="binding site" evidence="7">
    <location>
        <position position="270"/>
    </location>
    <ligand>
        <name>S-adenosyl-L-methionine</name>
        <dbReference type="ChEBI" id="CHEBI:59789"/>
    </ligand>
</feature>
<dbReference type="PANTHER" id="PTHR22808">
    <property type="entry name" value="NCL1 YEAST -RELATED NOL1/NOP2/FMU SUN DOMAIN-CONTAINING"/>
    <property type="match status" value="1"/>
</dbReference>
<dbReference type="SUPFAM" id="SSF53335">
    <property type="entry name" value="S-adenosyl-L-methionine-dependent methyltransferases"/>
    <property type="match status" value="1"/>
</dbReference>
<evidence type="ECO:0000313" key="10">
    <source>
        <dbReference type="EMBL" id="GCC38012.1"/>
    </source>
</evidence>
<proteinExistence type="inferred from homology"/>
<feature type="binding site" evidence="7">
    <location>
        <position position="221"/>
    </location>
    <ligand>
        <name>S-adenosyl-L-methionine</name>
        <dbReference type="ChEBI" id="CHEBI:59789"/>
    </ligand>
</feature>
<dbReference type="OMA" id="YFHCNEY"/>
<dbReference type="EMBL" id="BEZZ01001095">
    <property type="protein sequence ID" value="GCC38012.1"/>
    <property type="molecule type" value="Genomic_DNA"/>
</dbReference>
<evidence type="ECO:0000256" key="5">
    <source>
        <dbReference type="ARBA" id="ARBA00022884"/>
    </source>
</evidence>
<dbReference type="InterPro" id="IPR049560">
    <property type="entry name" value="MeTrfase_RsmB-F_NOP2_cat"/>
</dbReference>
<evidence type="ECO:0000256" key="6">
    <source>
        <dbReference type="ARBA" id="ARBA00023128"/>
    </source>
</evidence>
<evidence type="ECO:0000256" key="4">
    <source>
        <dbReference type="ARBA" id="ARBA00022691"/>
    </source>
</evidence>
<dbReference type="Pfam" id="PF01189">
    <property type="entry name" value="Methyltr_RsmB-F"/>
    <property type="match status" value="1"/>
</dbReference>
<dbReference type="Gene3D" id="6.20.240.40">
    <property type="match status" value="1"/>
</dbReference>
<comment type="caution">
    <text evidence="10">The sequence shown here is derived from an EMBL/GenBank/DDBJ whole genome shotgun (WGS) entry which is preliminary data.</text>
</comment>
<dbReference type="Proteomes" id="UP000287033">
    <property type="component" value="Unassembled WGS sequence"/>
</dbReference>
<evidence type="ECO:0000256" key="3">
    <source>
        <dbReference type="ARBA" id="ARBA00022679"/>
    </source>
</evidence>
<evidence type="ECO:0000256" key="8">
    <source>
        <dbReference type="SAM" id="Phobius"/>
    </source>
</evidence>
<evidence type="ECO:0000313" key="11">
    <source>
        <dbReference type="Proteomes" id="UP000287033"/>
    </source>
</evidence>
<keyword evidence="8" id="KW-1133">Transmembrane helix</keyword>
<dbReference type="Gene3D" id="3.40.50.150">
    <property type="entry name" value="Vaccinia Virus protein VP39"/>
    <property type="match status" value="1"/>
</dbReference>
<dbReference type="InterPro" id="IPR001678">
    <property type="entry name" value="MeTrfase_RsmB-F_NOP2_dom"/>
</dbReference>
<evidence type="ECO:0000256" key="2">
    <source>
        <dbReference type="ARBA" id="ARBA00022603"/>
    </source>
</evidence>
<dbReference type="AlphaFoldDB" id="A0A401T5V9"/>
<keyword evidence="4 7" id="KW-0949">S-adenosyl-L-methionine</keyword>
<sequence length="393" mass="43835">RVRGGWGSIAAMFRAAVTGSVAGAAAAVSSCCICGLGCGVFLSRLKCVSVTESPGHRPRERINKKSHTRLKPQKQICKPVLEHFDEKYGQELGELWDKVREVLLLPSNWQYAVLVNKFSQCVTFEEYLQSQGYYNFLLDVSPFTQHSLRCYISNVQCRFPRLQHQTERLKEYYLLNAASLVPVLALDVQDGERVLDLCAAPGGKSLAILQYATPGFFLCNEYNALRHQWLKQTLGSFVPDDLRSMISVTDLDGRQIGPQYSQMYNKVLVDAPCSNDRSWLFSSDVLQACVRITERPNLPVLQGQLLRSALEALRPGGTVVYSTCTLSRAENDDVVASVLNSYDNVQAVDLTGLASSLAHNFTFAEGVQYGLLIVPEKGRFWGPMYVSKLHKLH</sequence>
<feature type="transmembrane region" description="Helical" evidence="8">
    <location>
        <begin position="21"/>
        <end position="42"/>
    </location>
</feature>
<keyword evidence="3 7" id="KW-0808">Transferase</keyword>
<comment type="similarity">
    <text evidence="7">Belongs to the class I-like SAM-binding methyltransferase superfamily. RsmB/NOP family.</text>
</comment>
<name>A0A401T5V9_CHIPU</name>
<keyword evidence="5 7" id="KW-0694">RNA-binding</keyword>
<comment type="subcellular location">
    <subcellularLocation>
        <location evidence="1">Mitochondrion</location>
    </subcellularLocation>
</comment>
<dbReference type="InterPro" id="IPR029063">
    <property type="entry name" value="SAM-dependent_MTases_sf"/>
</dbReference>
<dbReference type="GO" id="GO:0008173">
    <property type="term" value="F:RNA methyltransferase activity"/>
    <property type="evidence" value="ECO:0007669"/>
    <property type="project" value="InterPro"/>
</dbReference>